<dbReference type="AlphaFoldDB" id="A0AAI8DL02"/>
<name>A0AAI8DL02_MAMSC</name>
<protein>
    <submittedName>
        <fullName evidence="1">Uncharacterized protein</fullName>
    </submittedName>
</protein>
<geneLocation type="plasmid" evidence="1 2">
    <name>unnamed1</name>
</geneLocation>
<reference evidence="2" key="1">
    <citation type="submission" date="2017-06" db="EMBL/GenBank/DDBJ databases">
        <title>FDA dAtabase for Regulatory Grade micrObial Sequences (FDA-ARGOS): Supporting development and validation of Infectious Disease Dx tests.</title>
        <authorList>
            <person name="Goldberg B."/>
            <person name="Campos J."/>
            <person name="Tallon L."/>
            <person name="Sadzewicz L."/>
            <person name="Sengamalay N."/>
            <person name="Ott S."/>
            <person name="Godinez A."/>
            <person name="Nagaraj S."/>
            <person name="Vavikolanu K."/>
            <person name="Nadendla S."/>
            <person name="George J."/>
            <person name="Geyer C."/>
            <person name="Sichtig H."/>
        </authorList>
    </citation>
    <scope>NUCLEOTIDE SEQUENCE [LARGE SCALE GENOMIC DNA]</scope>
    <source>
        <strain evidence="2">FDAARGOS_285</strain>
        <plasmid evidence="2">unnamed1</plasmid>
    </source>
</reference>
<organism evidence="1 2">
    <name type="scientific">Mammaliicoccus sciuri</name>
    <name type="common">Staphylococcus sciuri</name>
    <dbReference type="NCBI Taxonomy" id="1296"/>
    <lineage>
        <taxon>Bacteria</taxon>
        <taxon>Bacillati</taxon>
        <taxon>Bacillota</taxon>
        <taxon>Bacilli</taxon>
        <taxon>Bacillales</taxon>
        <taxon>Staphylococcaceae</taxon>
        <taxon>Mammaliicoccus</taxon>
    </lineage>
</organism>
<evidence type="ECO:0000313" key="1">
    <source>
        <dbReference type="EMBL" id="ASE35663.1"/>
    </source>
</evidence>
<dbReference type="EMBL" id="CP022047">
    <property type="protein sequence ID" value="ASE35663.1"/>
    <property type="molecule type" value="Genomic_DNA"/>
</dbReference>
<keyword evidence="1" id="KW-0614">Plasmid</keyword>
<dbReference type="Proteomes" id="UP000197058">
    <property type="component" value="Plasmid unnamed1"/>
</dbReference>
<proteinExistence type="predicted"/>
<evidence type="ECO:0000313" key="2">
    <source>
        <dbReference type="Proteomes" id="UP000197058"/>
    </source>
</evidence>
<accession>A0AAI8DL02</accession>
<sequence>MDTGILVTQMKNGIIDTHIYCESCLKMSTTNIKRNWKPIFSRKVTCEHCQKIIQGKHSFLSLSSMRIIKT</sequence>
<gene>
    <name evidence="1" type="ORF">CEP64_13660</name>
</gene>
<dbReference type="KEGG" id="sscu:CEP64_13660"/>